<keyword evidence="1" id="KW-0812">Transmembrane</keyword>
<reference evidence="2" key="1">
    <citation type="journal article" date="2015" name="Nature">
        <title>Complex archaea that bridge the gap between prokaryotes and eukaryotes.</title>
        <authorList>
            <person name="Spang A."/>
            <person name="Saw J.H."/>
            <person name="Jorgensen S.L."/>
            <person name="Zaremba-Niedzwiedzka K."/>
            <person name="Martijn J."/>
            <person name="Lind A.E."/>
            <person name="van Eijk R."/>
            <person name="Schleper C."/>
            <person name="Guy L."/>
            <person name="Ettema T.J."/>
        </authorList>
    </citation>
    <scope>NUCLEOTIDE SEQUENCE</scope>
</reference>
<comment type="caution">
    <text evidence="2">The sequence shown here is derived from an EMBL/GenBank/DDBJ whole genome shotgun (WGS) entry which is preliminary data.</text>
</comment>
<feature type="transmembrane region" description="Helical" evidence="1">
    <location>
        <begin position="49"/>
        <end position="68"/>
    </location>
</feature>
<evidence type="ECO:0000313" key="2">
    <source>
        <dbReference type="EMBL" id="KKN28737.1"/>
    </source>
</evidence>
<accession>A0A0F9PVI8</accession>
<organism evidence="2">
    <name type="scientific">marine sediment metagenome</name>
    <dbReference type="NCBI Taxonomy" id="412755"/>
    <lineage>
        <taxon>unclassified sequences</taxon>
        <taxon>metagenomes</taxon>
        <taxon>ecological metagenomes</taxon>
    </lineage>
</organism>
<dbReference type="InterPro" id="IPR037185">
    <property type="entry name" value="EmrE-like"/>
</dbReference>
<dbReference type="AlphaFoldDB" id="A0A0F9PVI8"/>
<keyword evidence="1" id="KW-1133">Transmembrane helix</keyword>
<keyword evidence="1" id="KW-0472">Membrane</keyword>
<proteinExistence type="predicted"/>
<dbReference type="SUPFAM" id="SSF103481">
    <property type="entry name" value="Multidrug resistance efflux transporter EmrE"/>
    <property type="match status" value="1"/>
</dbReference>
<dbReference type="EMBL" id="LAZR01002538">
    <property type="protein sequence ID" value="KKN28737.1"/>
    <property type="molecule type" value="Genomic_DNA"/>
</dbReference>
<sequence length="111" mass="12635">MFAMMTVIHEAIIFLPLMLLERKRIKSRNNTNIAMVYSLLNGWKKNKKLLIYLGINFAIAQILFYLAYQLTSVINASLAQKTTIKFGILFGIGALIIIISIVFIVKKNTIK</sequence>
<name>A0A0F9PVI8_9ZZZZ</name>
<protein>
    <submittedName>
        <fullName evidence="2">Uncharacterized protein</fullName>
    </submittedName>
</protein>
<evidence type="ECO:0000256" key="1">
    <source>
        <dbReference type="SAM" id="Phobius"/>
    </source>
</evidence>
<gene>
    <name evidence="2" type="ORF">LCGC14_0851290</name>
</gene>
<feature type="transmembrane region" description="Helical" evidence="1">
    <location>
        <begin position="88"/>
        <end position="105"/>
    </location>
</feature>